<dbReference type="InterPro" id="IPR019826">
    <property type="entry name" value="Carboxylesterase_B_AS"/>
</dbReference>
<dbReference type="KEGG" id="glz:GLAREA_08735"/>
<evidence type="ECO:0000256" key="1">
    <source>
        <dbReference type="ARBA" id="ARBA00005964"/>
    </source>
</evidence>
<dbReference type="Gene3D" id="3.40.50.1820">
    <property type="entry name" value="alpha/beta hydrolase"/>
    <property type="match status" value="1"/>
</dbReference>
<dbReference type="InterPro" id="IPR002018">
    <property type="entry name" value="CarbesteraseB"/>
</dbReference>
<dbReference type="Pfam" id="PF00135">
    <property type="entry name" value="COesterase"/>
    <property type="match status" value="1"/>
</dbReference>
<feature type="region of interest" description="Disordered" evidence="4">
    <location>
        <begin position="68"/>
        <end position="88"/>
    </location>
</feature>
<dbReference type="Proteomes" id="UP000016922">
    <property type="component" value="Unassembled WGS sequence"/>
</dbReference>
<sequence>MLFRLFLSVATLVRVVFAQNSSLPEVDLGYEVYRAADFNSTGNFYNFPNIRYAAPPIGDLRFAPPHAPAENRSSVINTDSTPRSCPQATPEWQGSLILPFLGSLITGQPFNSSEPYTPPGANSSTTVPAPGPDESEDCLFLDIAVPESVLTNAGQGFGAPVLVWIYGGGYTIGSKTNNPAGLLAASGNSSNGEVIYVSLNYRLGAFGFQAGPSFNAEGGVSNVGLYDQRFALEWVQKYIHLFGGDKNRVTVFGESAGGGSIMHQITAYGGTKGKVPFQQAIPQSPGWFPIQSNVRTENTYQAFLRLTNTSSLAELRTMPSEDLIRANAQQVTYESSWGQYTYGPVVDGSFVPLQPGQLLAQGKFDQDVSVMAGHNADEGAFFTPPYVRSDETLESHLKTIFPAAPQQTFDYITKTLYPPVFDGSLPYRDQYSRAALIVSEAIFTCNTNYLMTASGNMSYSYLFAVPPALHGQDVSYTYYTGGAPSDIALGASNLTIANALQQFITSFAKEGRPSADGIRPFNMYGQDASVLRLNVTDIDEIRDSNANGRCAWWQKAVY</sequence>
<dbReference type="RefSeq" id="XP_008075887.1">
    <property type="nucleotide sequence ID" value="XM_008077696.1"/>
</dbReference>
<proteinExistence type="inferred from homology"/>
<dbReference type="GO" id="GO:0016787">
    <property type="term" value="F:hydrolase activity"/>
    <property type="evidence" value="ECO:0007669"/>
    <property type="project" value="UniProtKB-KW"/>
</dbReference>
<dbReference type="OrthoDB" id="408631at2759"/>
<evidence type="ECO:0000256" key="4">
    <source>
        <dbReference type="SAM" id="MobiDB-lite"/>
    </source>
</evidence>
<dbReference type="EC" id="3.1.1.-" evidence="3"/>
<dbReference type="OMA" id="FTCNTNY"/>
<name>S3DDR1_GLAL2</name>
<dbReference type="InterPro" id="IPR050309">
    <property type="entry name" value="Type-B_Carboxylest/Lipase"/>
</dbReference>
<dbReference type="ESTHER" id="glal2-s3ddr1">
    <property type="family name" value="Fungal_carboxylesterase_lipase"/>
</dbReference>
<dbReference type="SUPFAM" id="SSF53474">
    <property type="entry name" value="alpha/beta-Hydrolases"/>
    <property type="match status" value="1"/>
</dbReference>
<protein>
    <recommendedName>
        <fullName evidence="3">Carboxylic ester hydrolase</fullName>
        <ecNumber evidence="3">3.1.1.-</ecNumber>
    </recommendedName>
</protein>
<accession>S3DDR1</accession>
<feature type="domain" description="Carboxylesterase type B" evidence="5">
    <location>
        <begin position="40"/>
        <end position="552"/>
    </location>
</feature>
<evidence type="ECO:0000256" key="3">
    <source>
        <dbReference type="RuleBase" id="RU361235"/>
    </source>
</evidence>
<keyword evidence="7" id="KW-1185">Reference proteome</keyword>
<gene>
    <name evidence="6" type="ORF">GLAREA_08735</name>
</gene>
<dbReference type="eggNOG" id="KOG4389">
    <property type="taxonomic scope" value="Eukaryota"/>
</dbReference>
<keyword evidence="3" id="KW-0732">Signal</keyword>
<evidence type="ECO:0000259" key="5">
    <source>
        <dbReference type="Pfam" id="PF00135"/>
    </source>
</evidence>
<comment type="similarity">
    <text evidence="1 3">Belongs to the type-B carboxylesterase/lipase family.</text>
</comment>
<evidence type="ECO:0000313" key="7">
    <source>
        <dbReference type="Proteomes" id="UP000016922"/>
    </source>
</evidence>
<dbReference type="InterPro" id="IPR029058">
    <property type="entry name" value="AB_hydrolase_fold"/>
</dbReference>
<evidence type="ECO:0000313" key="6">
    <source>
        <dbReference type="EMBL" id="EPE36572.1"/>
    </source>
</evidence>
<feature type="compositionally biased region" description="Polar residues" evidence="4">
    <location>
        <begin position="111"/>
        <end position="127"/>
    </location>
</feature>
<dbReference type="PANTHER" id="PTHR11559">
    <property type="entry name" value="CARBOXYLESTERASE"/>
    <property type="match status" value="1"/>
</dbReference>
<feature type="chain" id="PRO_5005146343" description="Carboxylic ester hydrolase" evidence="3">
    <location>
        <begin position="19"/>
        <end position="558"/>
    </location>
</feature>
<dbReference type="FunFam" id="3.40.50.1820:FF:000499">
    <property type="entry name" value="Carboxylic ester hydrolase"/>
    <property type="match status" value="1"/>
</dbReference>
<dbReference type="STRING" id="1116229.S3DDR1"/>
<feature type="region of interest" description="Disordered" evidence="4">
    <location>
        <begin position="111"/>
        <end position="131"/>
    </location>
</feature>
<evidence type="ECO:0000256" key="2">
    <source>
        <dbReference type="ARBA" id="ARBA00022801"/>
    </source>
</evidence>
<dbReference type="AlphaFoldDB" id="S3DDR1"/>
<keyword evidence="2 3" id="KW-0378">Hydrolase</keyword>
<reference evidence="6 7" key="1">
    <citation type="journal article" date="2013" name="BMC Genomics">
        <title>Genomics-driven discovery of the pneumocandin biosynthetic gene cluster in the fungus Glarea lozoyensis.</title>
        <authorList>
            <person name="Chen L."/>
            <person name="Yue Q."/>
            <person name="Zhang X."/>
            <person name="Xiang M."/>
            <person name="Wang C."/>
            <person name="Li S."/>
            <person name="Che Y."/>
            <person name="Ortiz-Lopez F.J."/>
            <person name="Bills G.F."/>
            <person name="Liu X."/>
            <person name="An Z."/>
        </authorList>
    </citation>
    <scope>NUCLEOTIDE SEQUENCE [LARGE SCALE GENOMIC DNA]</scope>
    <source>
        <strain evidence="7">ATCC 20868 / MF5171</strain>
    </source>
</reference>
<dbReference type="GeneID" id="19467783"/>
<feature type="signal peptide" evidence="3">
    <location>
        <begin position="1"/>
        <end position="18"/>
    </location>
</feature>
<organism evidence="6 7">
    <name type="scientific">Glarea lozoyensis (strain ATCC 20868 / MF5171)</name>
    <dbReference type="NCBI Taxonomy" id="1116229"/>
    <lineage>
        <taxon>Eukaryota</taxon>
        <taxon>Fungi</taxon>
        <taxon>Dikarya</taxon>
        <taxon>Ascomycota</taxon>
        <taxon>Pezizomycotina</taxon>
        <taxon>Leotiomycetes</taxon>
        <taxon>Helotiales</taxon>
        <taxon>Helotiaceae</taxon>
        <taxon>Glarea</taxon>
    </lineage>
</organism>
<dbReference type="EMBL" id="KE145352">
    <property type="protein sequence ID" value="EPE36572.1"/>
    <property type="molecule type" value="Genomic_DNA"/>
</dbReference>
<dbReference type="PROSITE" id="PS00122">
    <property type="entry name" value="CARBOXYLESTERASE_B_1"/>
    <property type="match status" value="1"/>
</dbReference>
<feature type="compositionally biased region" description="Polar residues" evidence="4">
    <location>
        <begin position="71"/>
        <end position="88"/>
    </location>
</feature>
<dbReference type="HOGENOM" id="CLU_006586_10_5_1"/>